<protein>
    <submittedName>
        <fullName evidence="1">Uncharacterized protein</fullName>
    </submittedName>
</protein>
<accession>A0A4Y2R9D6</accession>
<comment type="caution">
    <text evidence="1">The sequence shown here is derived from an EMBL/GenBank/DDBJ whole genome shotgun (WGS) entry which is preliminary data.</text>
</comment>
<organism evidence="1 2">
    <name type="scientific">Araneus ventricosus</name>
    <name type="common">Orbweaver spider</name>
    <name type="synonym">Epeira ventricosa</name>
    <dbReference type="NCBI Taxonomy" id="182803"/>
    <lineage>
        <taxon>Eukaryota</taxon>
        <taxon>Metazoa</taxon>
        <taxon>Ecdysozoa</taxon>
        <taxon>Arthropoda</taxon>
        <taxon>Chelicerata</taxon>
        <taxon>Arachnida</taxon>
        <taxon>Araneae</taxon>
        <taxon>Araneomorphae</taxon>
        <taxon>Entelegynae</taxon>
        <taxon>Araneoidea</taxon>
        <taxon>Araneidae</taxon>
        <taxon>Araneus</taxon>
    </lineage>
</organism>
<dbReference type="Proteomes" id="UP000499080">
    <property type="component" value="Unassembled WGS sequence"/>
</dbReference>
<keyword evidence="2" id="KW-1185">Reference proteome</keyword>
<proteinExistence type="predicted"/>
<evidence type="ECO:0000313" key="2">
    <source>
        <dbReference type="Proteomes" id="UP000499080"/>
    </source>
</evidence>
<dbReference type="AlphaFoldDB" id="A0A4Y2R9D6"/>
<reference evidence="1 2" key="1">
    <citation type="journal article" date="2019" name="Sci. Rep.">
        <title>Orb-weaving spider Araneus ventricosus genome elucidates the spidroin gene catalogue.</title>
        <authorList>
            <person name="Kono N."/>
            <person name="Nakamura H."/>
            <person name="Ohtoshi R."/>
            <person name="Moran D.A.P."/>
            <person name="Shinohara A."/>
            <person name="Yoshida Y."/>
            <person name="Fujiwara M."/>
            <person name="Mori M."/>
            <person name="Tomita M."/>
            <person name="Arakawa K."/>
        </authorList>
    </citation>
    <scope>NUCLEOTIDE SEQUENCE [LARGE SCALE GENOMIC DNA]</scope>
</reference>
<evidence type="ECO:0000313" key="1">
    <source>
        <dbReference type="EMBL" id="GBN72362.1"/>
    </source>
</evidence>
<dbReference type="EMBL" id="BGPR01016248">
    <property type="protein sequence ID" value="GBN72362.1"/>
    <property type="molecule type" value="Genomic_DNA"/>
</dbReference>
<name>A0A4Y2R9D6_ARAVE</name>
<sequence>METRMTLERTTSSPNLHTVPTYILEGESIIHQACMHGKSSVESDLEPRSWCPKVRRDSANRLPQLPWNPKTFQESYRLFVKSKR</sequence>
<gene>
    <name evidence="1" type="ORF">AVEN_266103_1</name>
</gene>